<dbReference type="InterPro" id="IPR002716">
    <property type="entry name" value="PIN_dom"/>
</dbReference>
<dbReference type="InterPro" id="IPR029060">
    <property type="entry name" value="PIN-like_dom_sf"/>
</dbReference>
<dbReference type="GeneID" id="85732928"/>
<sequence>MDQSVFLDACVFYDCLEHPRCKQILDRAHNLGFKICTSITVLGEALITMLRRDDADDHIAAFVSLLKEWDILFVVPSDGVRIIRYELGEDYTDTRMLGQATDRTHLAYAMAYGFKHFISTDQVIRTYSLPRKVLDMGFKKTEVYDLIEFRNDVLNRR</sequence>
<dbReference type="Gene3D" id="3.40.50.1010">
    <property type="entry name" value="5'-nuclease"/>
    <property type="match status" value="1"/>
</dbReference>
<protein>
    <submittedName>
        <fullName evidence="2">PIN domain-containing protein</fullName>
    </submittedName>
</protein>
<accession>A0AAX4FT39</accession>
<reference evidence="2 3" key="1">
    <citation type="submission" date="2023-10" db="EMBL/GenBank/DDBJ databases">
        <title>The complete genome sequence of Methanoculleus receptaculi DSM 18860.</title>
        <authorList>
            <person name="Lai S.-J."/>
            <person name="You Y.-T."/>
            <person name="Chen S.-C."/>
        </authorList>
    </citation>
    <scope>NUCLEOTIDE SEQUENCE [LARGE SCALE GENOMIC DNA]</scope>
    <source>
        <strain evidence="2 3">DSM 18860</strain>
    </source>
</reference>
<name>A0AAX4FT39_9EURY</name>
<dbReference type="RefSeq" id="WP_318620571.1">
    <property type="nucleotide sequence ID" value="NZ_CP137642.1"/>
</dbReference>
<dbReference type="EMBL" id="CP137642">
    <property type="protein sequence ID" value="WOX57084.1"/>
    <property type="molecule type" value="Genomic_DNA"/>
</dbReference>
<keyword evidence="3" id="KW-1185">Reference proteome</keyword>
<dbReference type="AlphaFoldDB" id="A0AAX4FT39"/>
<feature type="domain" description="PIN" evidence="1">
    <location>
        <begin position="5"/>
        <end position="125"/>
    </location>
</feature>
<dbReference type="SUPFAM" id="SSF88723">
    <property type="entry name" value="PIN domain-like"/>
    <property type="match status" value="1"/>
</dbReference>
<dbReference type="Pfam" id="PF01850">
    <property type="entry name" value="PIN"/>
    <property type="match status" value="1"/>
</dbReference>
<gene>
    <name evidence="2" type="ORF">R6Y96_07185</name>
</gene>
<dbReference type="Proteomes" id="UP001305652">
    <property type="component" value="Chromosome"/>
</dbReference>
<evidence type="ECO:0000313" key="2">
    <source>
        <dbReference type="EMBL" id="WOX57084.1"/>
    </source>
</evidence>
<organism evidence="2 3">
    <name type="scientific">Methanoculleus receptaculi</name>
    <dbReference type="NCBI Taxonomy" id="394967"/>
    <lineage>
        <taxon>Archaea</taxon>
        <taxon>Methanobacteriati</taxon>
        <taxon>Methanobacteriota</taxon>
        <taxon>Stenosarchaea group</taxon>
        <taxon>Methanomicrobia</taxon>
        <taxon>Methanomicrobiales</taxon>
        <taxon>Methanomicrobiaceae</taxon>
        <taxon>Methanoculleus</taxon>
    </lineage>
</organism>
<evidence type="ECO:0000259" key="1">
    <source>
        <dbReference type="Pfam" id="PF01850"/>
    </source>
</evidence>
<evidence type="ECO:0000313" key="3">
    <source>
        <dbReference type="Proteomes" id="UP001305652"/>
    </source>
</evidence>
<dbReference type="KEGG" id="mrc:R6Y96_07185"/>
<proteinExistence type="predicted"/>